<dbReference type="GO" id="GO:0020037">
    <property type="term" value="F:heme binding"/>
    <property type="evidence" value="ECO:0007669"/>
    <property type="project" value="InterPro"/>
</dbReference>
<keyword evidence="9" id="KW-1185">Reference proteome</keyword>
<dbReference type="InterPro" id="IPR050597">
    <property type="entry name" value="Cytochrome_c_Oxidase_Subunit"/>
</dbReference>
<dbReference type="AlphaFoldDB" id="A0A286GN16"/>
<dbReference type="GO" id="GO:0009055">
    <property type="term" value="F:electron transfer activity"/>
    <property type="evidence" value="ECO:0007669"/>
    <property type="project" value="InterPro"/>
</dbReference>
<feature type="domain" description="Cytochrome c" evidence="7">
    <location>
        <begin position="73"/>
        <end position="159"/>
    </location>
</feature>
<evidence type="ECO:0000256" key="4">
    <source>
        <dbReference type="ARBA" id="ARBA00022982"/>
    </source>
</evidence>
<dbReference type="InterPro" id="IPR009056">
    <property type="entry name" value="Cyt_c-like_dom"/>
</dbReference>
<dbReference type="PROSITE" id="PS51007">
    <property type="entry name" value="CYTC"/>
    <property type="match status" value="3"/>
</dbReference>
<keyword evidence="2 6" id="KW-0349">Heme</keyword>
<sequence length="364" mass="38522">MKWKRPLAWIAGAAVAAGIGGFVFAAAGFAPIAASSGHWAVTDWFLHFAMRRAVKTQSLGVAIPPDVSLDDRALVLRGAGHYESGCAPCHGTPTTQPSVVVRQMTPKPPHLPPHIPSWEPEHLFWIVKHGVKFTAMPAWPALHREDEVWAMVAFLRRLPDLSEAEYRALAAGDAGSGNRLRSHDDPIGAVVAESCARCHGAEGLGRGAGAFPKLAGQTEPYLLASLRAYAAGERHSGFMEPVAAMLDDAALQRLAAYYAAMPAGAAEATAAGDRALGERIATRGIPERGVPACVQCHGPKEAPRAAVYPSLAGQYADYITVQLDAFANGTRGGTPFAHIMRSIAERLEPAERGAVAAYYSALAP</sequence>
<evidence type="ECO:0000259" key="7">
    <source>
        <dbReference type="PROSITE" id="PS51007"/>
    </source>
</evidence>
<dbReference type="Pfam" id="PF13442">
    <property type="entry name" value="Cytochrome_CBB3"/>
    <property type="match status" value="1"/>
</dbReference>
<name>A0A286GN16_9PROT</name>
<keyword evidence="4" id="KW-0249">Electron transport</keyword>
<dbReference type="GO" id="GO:0046872">
    <property type="term" value="F:metal ion binding"/>
    <property type="evidence" value="ECO:0007669"/>
    <property type="project" value="UniProtKB-KW"/>
</dbReference>
<dbReference type="PANTHER" id="PTHR33751:SF9">
    <property type="entry name" value="CYTOCHROME C4"/>
    <property type="match status" value="1"/>
</dbReference>
<feature type="domain" description="Cytochrome c" evidence="7">
    <location>
        <begin position="272"/>
        <end position="363"/>
    </location>
</feature>
<keyword evidence="3 6" id="KW-0479">Metal-binding</keyword>
<evidence type="ECO:0000313" key="8">
    <source>
        <dbReference type="EMBL" id="SOD96918.1"/>
    </source>
</evidence>
<evidence type="ECO:0000313" key="9">
    <source>
        <dbReference type="Proteomes" id="UP000219621"/>
    </source>
</evidence>
<dbReference type="EMBL" id="OCNJ01000006">
    <property type="protein sequence ID" value="SOD96918.1"/>
    <property type="molecule type" value="Genomic_DNA"/>
</dbReference>
<dbReference type="Proteomes" id="UP000219621">
    <property type="component" value="Unassembled WGS sequence"/>
</dbReference>
<dbReference type="Gene3D" id="1.10.760.10">
    <property type="entry name" value="Cytochrome c-like domain"/>
    <property type="match status" value="3"/>
</dbReference>
<accession>A0A286GN16</accession>
<dbReference type="PANTHER" id="PTHR33751">
    <property type="entry name" value="CBB3-TYPE CYTOCHROME C OXIDASE SUBUNIT FIXP"/>
    <property type="match status" value="1"/>
</dbReference>
<dbReference type="InterPro" id="IPR036909">
    <property type="entry name" value="Cyt_c-like_dom_sf"/>
</dbReference>
<keyword evidence="1" id="KW-0813">Transport</keyword>
<gene>
    <name evidence="8" type="ORF">SAMN05421508_106160</name>
</gene>
<dbReference type="SUPFAM" id="SSF46626">
    <property type="entry name" value="Cytochrome c"/>
    <property type="match status" value="3"/>
</dbReference>
<evidence type="ECO:0000256" key="3">
    <source>
        <dbReference type="ARBA" id="ARBA00022723"/>
    </source>
</evidence>
<evidence type="ECO:0000256" key="2">
    <source>
        <dbReference type="ARBA" id="ARBA00022617"/>
    </source>
</evidence>
<keyword evidence="5 6" id="KW-0408">Iron</keyword>
<evidence type="ECO:0000256" key="5">
    <source>
        <dbReference type="ARBA" id="ARBA00023004"/>
    </source>
</evidence>
<dbReference type="Pfam" id="PF00034">
    <property type="entry name" value="Cytochrom_C"/>
    <property type="match status" value="2"/>
</dbReference>
<feature type="domain" description="Cytochrome c" evidence="7">
    <location>
        <begin position="172"/>
        <end position="262"/>
    </location>
</feature>
<reference evidence="8 9" key="1">
    <citation type="submission" date="2017-09" db="EMBL/GenBank/DDBJ databases">
        <authorList>
            <person name="Ehlers B."/>
            <person name="Leendertz F.H."/>
        </authorList>
    </citation>
    <scope>NUCLEOTIDE SEQUENCE [LARGE SCALE GENOMIC DNA]</scope>
    <source>
        <strain evidence="8 9">USBA 140</strain>
    </source>
</reference>
<proteinExistence type="predicted"/>
<evidence type="ECO:0000256" key="6">
    <source>
        <dbReference type="PROSITE-ProRule" id="PRU00433"/>
    </source>
</evidence>
<dbReference type="OrthoDB" id="9808603at2"/>
<dbReference type="RefSeq" id="WP_097279930.1">
    <property type="nucleotide sequence ID" value="NZ_OCNJ01000006.1"/>
</dbReference>
<organism evidence="8 9">
    <name type="scientific">Caenispirillum bisanense</name>
    <dbReference type="NCBI Taxonomy" id="414052"/>
    <lineage>
        <taxon>Bacteria</taxon>
        <taxon>Pseudomonadati</taxon>
        <taxon>Pseudomonadota</taxon>
        <taxon>Alphaproteobacteria</taxon>
        <taxon>Rhodospirillales</taxon>
        <taxon>Novispirillaceae</taxon>
        <taxon>Caenispirillum</taxon>
    </lineage>
</organism>
<evidence type="ECO:0000256" key="1">
    <source>
        <dbReference type="ARBA" id="ARBA00022448"/>
    </source>
</evidence>
<protein>
    <submittedName>
        <fullName evidence="8">Cytochrome c553</fullName>
    </submittedName>
</protein>